<dbReference type="PROSITE" id="PS51186">
    <property type="entry name" value="GNAT"/>
    <property type="match status" value="1"/>
</dbReference>
<dbReference type="Gene3D" id="3.40.630.30">
    <property type="match status" value="1"/>
</dbReference>
<feature type="domain" description="N-acetyltransferase" evidence="4">
    <location>
        <begin position="22"/>
        <end position="161"/>
    </location>
</feature>
<dbReference type="InterPro" id="IPR050832">
    <property type="entry name" value="Bact_Acetyltransf"/>
</dbReference>
<name>A0ABV5UZB1_9MICO</name>
<sequence>MPEPVAHVQLRPMGSADVSAVLDVQEPAAVAGLADVFPQDRYPFPRQAVADRWREEIASADVECLVAEEDGTVVGFAAVRGDELLHLGTALERWGTGVAQELHDLVVDHLRSRGVRRAWCWVFTDNRRGRRFYEKQGWRPTGETSRSGFPPHAELLRHARDLSEPARPR</sequence>
<reference evidence="5 6" key="1">
    <citation type="submission" date="2024-09" db="EMBL/GenBank/DDBJ databases">
        <authorList>
            <person name="Sun Q."/>
            <person name="Mori K."/>
        </authorList>
    </citation>
    <scope>NUCLEOTIDE SEQUENCE [LARGE SCALE GENOMIC DNA]</scope>
    <source>
        <strain evidence="5 6">JCM 12763</strain>
    </source>
</reference>
<dbReference type="EC" id="2.3.-.-" evidence="5"/>
<evidence type="ECO:0000256" key="1">
    <source>
        <dbReference type="ARBA" id="ARBA00022679"/>
    </source>
</evidence>
<protein>
    <submittedName>
        <fullName evidence="5">GNAT family N-acetyltransferase</fullName>
        <ecNumber evidence="5">2.3.-.-</ecNumber>
    </submittedName>
</protein>
<evidence type="ECO:0000259" key="4">
    <source>
        <dbReference type="PROSITE" id="PS51186"/>
    </source>
</evidence>
<proteinExistence type="predicted"/>
<dbReference type="InterPro" id="IPR000182">
    <property type="entry name" value="GNAT_dom"/>
</dbReference>
<evidence type="ECO:0000313" key="6">
    <source>
        <dbReference type="Proteomes" id="UP001589613"/>
    </source>
</evidence>
<dbReference type="Proteomes" id="UP001589613">
    <property type="component" value="Unassembled WGS sequence"/>
</dbReference>
<accession>A0ABV5UZB1</accession>
<dbReference type="RefSeq" id="WP_238330491.1">
    <property type="nucleotide sequence ID" value="NZ_JBHMAX010000005.1"/>
</dbReference>
<dbReference type="CDD" id="cd04301">
    <property type="entry name" value="NAT_SF"/>
    <property type="match status" value="1"/>
</dbReference>
<evidence type="ECO:0000256" key="2">
    <source>
        <dbReference type="ARBA" id="ARBA00023315"/>
    </source>
</evidence>
<dbReference type="GO" id="GO:0016746">
    <property type="term" value="F:acyltransferase activity"/>
    <property type="evidence" value="ECO:0007669"/>
    <property type="project" value="UniProtKB-KW"/>
</dbReference>
<comment type="caution">
    <text evidence="5">The sequence shown here is derived from an EMBL/GenBank/DDBJ whole genome shotgun (WGS) entry which is preliminary data.</text>
</comment>
<dbReference type="PANTHER" id="PTHR43877">
    <property type="entry name" value="AMINOALKYLPHOSPHONATE N-ACETYLTRANSFERASE-RELATED-RELATED"/>
    <property type="match status" value="1"/>
</dbReference>
<keyword evidence="1 5" id="KW-0808">Transferase</keyword>
<gene>
    <name evidence="5" type="ORF">ACFFN0_02435</name>
</gene>
<evidence type="ECO:0000313" key="5">
    <source>
        <dbReference type="EMBL" id="MFB9730897.1"/>
    </source>
</evidence>
<dbReference type="Pfam" id="PF00583">
    <property type="entry name" value="Acetyltransf_1"/>
    <property type="match status" value="1"/>
</dbReference>
<organism evidence="5 6">
    <name type="scientific">Ornithinimicrobium kibberense</name>
    <dbReference type="NCBI Taxonomy" id="282060"/>
    <lineage>
        <taxon>Bacteria</taxon>
        <taxon>Bacillati</taxon>
        <taxon>Actinomycetota</taxon>
        <taxon>Actinomycetes</taxon>
        <taxon>Micrococcales</taxon>
        <taxon>Ornithinimicrobiaceae</taxon>
        <taxon>Ornithinimicrobium</taxon>
    </lineage>
</organism>
<evidence type="ECO:0000256" key="3">
    <source>
        <dbReference type="SAM" id="MobiDB-lite"/>
    </source>
</evidence>
<feature type="region of interest" description="Disordered" evidence="3">
    <location>
        <begin position="138"/>
        <end position="169"/>
    </location>
</feature>
<keyword evidence="6" id="KW-1185">Reference proteome</keyword>
<dbReference type="InterPro" id="IPR016181">
    <property type="entry name" value="Acyl_CoA_acyltransferase"/>
</dbReference>
<feature type="compositionally biased region" description="Basic and acidic residues" evidence="3">
    <location>
        <begin position="154"/>
        <end position="169"/>
    </location>
</feature>
<dbReference type="EMBL" id="JBHMAX010000005">
    <property type="protein sequence ID" value="MFB9730897.1"/>
    <property type="molecule type" value="Genomic_DNA"/>
</dbReference>
<keyword evidence="2 5" id="KW-0012">Acyltransferase</keyword>
<dbReference type="SUPFAM" id="SSF55729">
    <property type="entry name" value="Acyl-CoA N-acyltransferases (Nat)"/>
    <property type="match status" value="1"/>
</dbReference>